<dbReference type="PANTHER" id="PTHR33154">
    <property type="entry name" value="TRANSCRIPTIONAL REGULATOR, ARSR FAMILY"/>
    <property type="match status" value="1"/>
</dbReference>
<reference evidence="7" key="1">
    <citation type="journal article" date="2019" name="Int. J. Syst. Evol. Microbiol.">
        <title>The Global Catalogue of Microorganisms (GCM) 10K type strain sequencing project: providing services to taxonomists for standard genome sequencing and annotation.</title>
        <authorList>
            <consortium name="The Broad Institute Genomics Platform"/>
            <consortium name="The Broad Institute Genome Sequencing Center for Infectious Disease"/>
            <person name="Wu L."/>
            <person name="Ma J."/>
        </authorList>
    </citation>
    <scope>NUCLEOTIDE SEQUENCE [LARGE SCALE GENOMIC DNA]</scope>
    <source>
        <strain evidence="7">NBRC 103166</strain>
    </source>
</reference>
<dbReference type="SUPFAM" id="SSF46785">
    <property type="entry name" value="Winged helix' DNA-binding domain"/>
    <property type="match status" value="1"/>
</dbReference>
<evidence type="ECO:0000259" key="5">
    <source>
        <dbReference type="PROSITE" id="PS50987"/>
    </source>
</evidence>
<keyword evidence="2" id="KW-0805">Transcription regulation</keyword>
<dbReference type="NCBIfam" id="NF033788">
    <property type="entry name" value="HTH_metalloreg"/>
    <property type="match status" value="1"/>
</dbReference>
<dbReference type="PROSITE" id="PS50987">
    <property type="entry name" value="HTH_ARSR_2"/>
    <property type="match status" value="1"/>
</dbReference>
<dbReference type="RefSeq" id="WP_284203721.1">
    <property type="nucleotide sequence ID" value="NZ_BSPQ01000005.1"/>
</dbReference>
<comment type="caution">
    <text evidence="6">The sequence shown here is derived from an EMBL/GenBank/DDBJ whole genome shotgun (WGS) entry which is preliminary data.</text>
</comment>
<dbReference type="PANTHER" id="PTHR33154:SF18">
    <property type="entry name" value="ARSENICAL RESISTANCE OPERON REPRESSOR"/>
    <property type="match status" value="1"/>
</dbReference>
<dbReference type="InterPro" id="IPR036388">
    <property type="entry name" value="WH-like_DNA-bd_sf"/>
</dbReference>
<sequence length="112" mass="12846">MQAIDLFKALSDATRLKIVMLIQLEGELCVCELMTALCDSQPKISRHLAQLKRMGLLLDRKQKQWVYYRLNPALKGWMLQVIVEACNNSEQFLNTNRATLLSMSDRPNNCCS</sequence>
<evidence type="ECO:0000256" key="1">
    <source>
        <dbReference type="ARBA" id="ARBA00022849"/>
    </source>
</evidence>
<keyword evidence="4" id="KW-0804">Transcription</keyword>
<dbReference type="EMBL" id="BSPQ01000005">
    <property type="protein sequence ID" value="GLS90599.1"/>
    <property type="molecule type" value="Genomic_DNA"/>
</dbReference>
<gene>
    <name evidence="6" type="primary">arsR_1</name>
    <name evidence="6" type="ORF">GCM10007916_16660</name>
</gene>
<evidence type="ECO:0000256" key="4">
    <source>
        <dbReference type="ARBA" id="ARBA00023163"/>
    </source>
</evidence>
<dbReference type="InterPro" id="IPR001845">
    <property type="entry name" value="HTH_ArsR_DNA-bd_dom"/>
</dbReference>
<protein>
    <submittedName>
        <fullName evidence="6">Transcriptional regulator</fullName>
    </submittedName>
</protein>
<keyword evidence="7" id="KW-1185">Reference proteome</keyword>
<dbReference type="Gene3D" id="1.10.10.10">
    <property type="entry name" value="Winged helix-like DNA-binding domain superfamily/Winged helix DNA-binding domain"/>
    <property type="match status" value="1"/>
</dbReference>
<dbReference type="Proteomes" id="UP001157353">
    <property type="component" value="Unassembled WGS sequence"/>
</dbReference>
<feature type="domain" description="HTH arsR-type" evidence="5">
    <location>
        <begin position="1"/>
        <end position="90"/>
    </location>
</feature>
<evidence type="ECO:0000256" key="2">
    <source>
        <dbReference type="ARBA" id="ARBA00023015"/>
    </source>
</evidence>
<keyword evidence="3" id="KW-0238">DNA-binding</keyword>
<organism evidence="6 7">
    <name type="scientific">Psychromonas marina</name>
    <dbReference type="NCBI Taxonomy" id="88364"/>
    <lineage>
        <taxon>Bacteria</taxon>
        <taxon>Pseudomonadati</taxon>
        <taxon>Pseudomonadota</taxon>
        <taxon>Gammaproteobacteria</taxon>
        <taxon>Alteromonadales</taxon>
        <taxon>Psychromonadaceae</taxon>
        <taxon>Psychromonas</taxon>
    </lineage>
</organism>
<evidence type="ECO:0000256" key="3">
    <source>
        <dbReference type="ARBA" id="ARBA00023125"/>
    </source>
</evidence>
<name>A0ABQ6DZK2_9GAMM</name>
<dbReference type="PRINTS" id="PR00778">
    <property type="entry name" value="HTHARSR"/>
</dbReference>
<dbReference type="Pfam" id="PF01022">
    <property type="entry name" value="HTH_5"/>
    <property type="match status" value="1"/>
</dbReference>
<dbReference type="NCBIfam" id="NF007528">
    <property type="entry name" value="PRK10141.1"/>
    <property type="match status" value="1"/>
</dbReference>
<keyword evidence="1" id="KW-0059">Arsenical resistance</keyword>
<accession>A0ABQ6DZK2</accession>
<dbReference type="InterPro" id="IPR011991">
    <property type="entry name" value="ArsR-like_HTH"/>
</dbReference>
<proteinExistence type="predicted"/>
<dbReference type="InterPro" id="IPR051081">
    <property type="entry name" value="HTH_MetalResp_TranReg"/>
</dbReference>
<evidence type="ECO:0000313" key="7">
    <source>
        <dbReference type="Proteomes" id="UP001157353"/>
    </source>
</evidence>
<dbReference type="SMART" id="SM00418">
    <property type="entry name" value="HTH_ARSR"/>
    <property type="match status" value="1"/>
</dbReference>
<evidence type="ECO:0000313" key="6">
    <source>
        <dbReference type="EMBL" id="GLS90599.1"/>
    </source>
</evidence>
<dbReference type="InterPro" id="IPR036390">
    <property type="entry name" value="WH_DNA-bd_sf"/>
</dbReference>
<dbReference type="CDD" id="cd00090">
    <property type="entry name" value="HTH_ARSR"/>
    <property type="match status" value="1"/>
</dbReference>